<reference evidence="2 3" key="1">
    <citation type="submission" date="2023-10" db="EMBL/GenBank/DDBJ databases">
        <authorList>
            <person name="Maclean D."/>
            <person name="Macfadyen A."/>
        </authorList>
    </citation>
    <scope>NUCLEOTIDE SEQUENCE [LARGE SCALE GENOMIC DNA]</scope>
</reference>
<keyword evidence="3" id="KW-1185">Reference proteome</keyword>
<accession>A0AAV1I2F9</accession>
<evidence type="ECO:0000313" key="3">
    <source>
        <dbReference type="Proteomes" id="UP001314263"/>
    </source>
</evidence>
<protein>
    <submittedName>
        <fullName evidence="2">Uncharacterized protein</fullName>
    </submittedName>
</protein>
<evidence type="ECO:0000313" key="2">
    <source>
        <dbReference type="EMBL" id="CAK0765549.1"/>
    </source>
</evidence>
<proteinExistence type="predicted"/>
<dbReference type="EMBL" id="CAUYUE010000004">
    <property type="protein sequence ID" value="CAK0765549.1"/>
    <property type="molecule type" value="Genomic_DNA"/>
</dbReference>
<dbReference type="Proteomes" id="UP001314263">
    <property type="component" value="Unassembled WGS sequence"/>
</dbReference>
<dbReference type="AlphaFoldDB" id="A0AAV1I2F9"/>
<evidence type="ECO:0000256" key="1">
    <source>
        <dbReference type="SAM" id="MobiDB-lite"/>
    </source>
</evidence>
<organism evidence="2 3">
    <name type="scientific">Coccomyxa viridis</name>
    <dbReference type="NCBI Taxonomy" id="1274662"/>
    <lineage>
        <taxon>Eukaryota</taxon>
        <taxon>Viridiplantae</taxon>
        <taxon>Chlorophyta</taxon>
        <taxon>core chlorophytes</taxon>
        <taxon>Trebouxiophyceae</taxon>
        <taxon>Trebouxiophyceae incertae sedis</taxon>
        <taxon>Coccomyxaceae</taxon>
        <taxon>Coccomyxa</taxon>
    </lineage>
</organism>
<comment type="caution">
    <text evidence="2">The sequence shown here is derived from an EMBL/GenBank/DDBJ whole genome shotgun (WGS) entry which is preliminary data.</text>
</comment>
<sequence>MGSRDAFFDRYVSRIESIEASERTRLLQEVKRGRVVAFGQHCYVVRLRPTLVDLVGESFKDLSSFTAILFKGWPLDSAELPLAAKRVFVRLFSKGSNCGGIVVPAAGMDRHGLAPQILRSNFLAASFPPRWGRRQELADAASQVGVQKSPNPEGGKRGKKRRADGPPETPTSGPRGSEWPASRERLAAETLVGVGRGIVSPAGAAQAVDPTQPVDTEANTTKVVSDRAKHHIQQATAGAIQEMQRWFCGQIQRLAKERDTYKALADERQEQLQAWEKALRFMPTKTPDLMRGRRLSVGV</sequence>
<gene>
    <name evidence="2" type="ORF">CVIRNUC_003269</name>
</gene>
<name>A0AAV1I2F9_9CHLO</name>
<feature type="region of interest" description="Disordered" evidence="1">
    <location>
        <begin position="136"/>
        <end position="182"/>
    </location>
</feature>